<dbReference type="InterPro" id="IPR005595">
    <property type="entry name" value="TRAP_alpha"/>
</dbReference>
<feature type="region of interest" description="Disordered" evidence="9">
    <location>
        <begin position="221"/>
        <end position="259"/>
    </location>
</feature>
<comment type="function">
    <text evidence="7">Is probably involved in a pathway contributing to genomic integrity.</text>
</comment>
<comment type="subcellular location">
    <subcellularLocation>
        <location evidence="1">Endoplasmic reticulum membrane</location>
        <topology evidence="1">Single-pass type I membrane protein</topology>
    </subcellularLocation>
</comment>
<evidence type="ECO:0000256" key="8">
    <source>
        <dbReference type="ARBA" id="ARBA00038311"/>
    </source>
</evidence>
<evidence type="ECO:0000256" key="7">
    <source>
        <dbReference type="ARBA" id="ARBA00037565"/>
    </source>
</evidence>
<evidence type="ECO:0000256" key="2">
    <source>
        <dbReference type="ARBA" id="ARBA00022692"/>
    </source>
</evidence>
<organism evidence="12 13">
    <name type="scientific">Coprinopsis marcescibilis</name>
    <name type="common">Agaric fungus</name>
    <name type="synonym">Psathyrella marcescibilis</name>
    <dbReference type="NCBI Taxonomy" id="230819"/>
    <lineage>
        <taxon>Eukaryota</taxon>
        <taxon>Fungi</taxon>
        <taxon>Dikarya</taxon>
        <taxon>Basidiomycota</taxon>
        <taxon>Agaricomycotina</taxon>
        <taxon>Agaricomycetes</taxon>
        <taxon>Agaricomycetidae</taxon>
        <taxon>Agaricales</taxon>
        <taxon>Agaricineae</taxon>
        <taxon>Psathyrellaceae</taxon>
        <taxon>Coprinopsis</taxon>
    </lineage>
</organism>
<evidence type="ECO:0000313" key="13">
    <source>
        <dbReference type="Proteomes" id="UP000307440"/>
    </source>
</evidence>
<evidence type="ECO:0000256" key="9">
    <source>
        <dbReference type="SAM" id="MobiDB-lite"/>
    </source>
</evidence>
<evidence type="ECO:0000256" key="4">
    <source>
        <dbReference type="ARBA" id="ARBA00022824"/>
    </source>
</evidence>
<dbReference type="PANTHER" id="PTHR12924">
    <property type="entry name" value="TRANSLOCON-ASSOCIATED PROTEIN, ALPHA SUBUNIT"/>
    <property type="match status" value="1"/>
</dbReference>
<dbReference type="PANTHER" id="PTHR12924:SF0">
    <property type="entry name" value="TRANSLOCON-ASSOCIATED PROTEIN SUBUNIT ALPHA"/>
    <property type="match status" value="1"/>
</dbReference>
<keyword evidence="2 10" id="KW-0812">Transmembrane</keyword>
<sequence length="259" mass="28162">MRFAKAIAAVLSVSSLFLGVVSAEESSTTSNDPEVLATAAFPEDNAFNQIVNGQKNTIFVSVENKSGQNVTLLSVAGSLNHPDTNKLIKNLTPAKFDLQLVEDLKLQVPYIFYSEYKPGEHRLNVWLEHSVDGKTYKVDAYESIVTVVEPDFSLFDIKLLLTYLIVAGILGGTGYLVFQPYFPQQKKKSKKAPTESLNSPASATAVGAGVYQEEWIPEHHLKKSKSAKRAGFTSGTSGDELSGAEASGTESKKRKGKKN</sequence>
<evidence type="ECO:0000256" key="5">
    <source>
        <dbReference type="ARBA" id="ARBA00022989"/>
    </source>
</evidence>
<feature type="signal peptide" evidence="11">
    <location>
        <begin position="1"/>
        <end position="23"/>
    </location>
</feature>
<proteinExistence type="inferred from homology"/>
<evidence type="ECO:0000256" key="1">
    <source>
        <dbReference type="ARBA" id="ARBA00004115"/>
    </source>
</evidence>
<evidence type="ECO:0000256" key="11">
    <source>
        <dbReference type="SAM" id="SignalP"/>
    </source>
</evidence>
<evidence type="ECO:0000256" key="3">
    <source>
        <dbReference type="ARBA" id="ARBA00022729"/>
    </source>
</evidence>
<dbReference type="Pfam" id="PF03896">
    <property type="entry name" value="TRAP_alpha"/>
    <property type="match status" value="1"/>
</dbReference>
<feature type="chain" id="PRO_5022732929" evidence="11">
    <location>
        <begin position="24"/>
        <end position="259"/>
    </location>
</feature>
<dbReference type="EMBL" id="ML210167">
    <property type="protein sequence ID" value="TFK27157.1"/>
    <property type="molecule type" value="Genomic_DNA"/>
</dbReference>
<reference evidence="12 13" key="1">
    <citation type="journal article" date="2019" name="Nat. Ecol. Evol.">
        <title>Megaphylogeny resolves global patterns of mushroom evolution.</title>
        <authorList>
            <person name="Varga T."/>
            <person name="Krizsan K."/>
            <person name="Foldi C."/>
            <person name="Dima B."/>
            <person name="Sanchez-Garcia M."/>
            <person name="Sanchez-Ramirez S."/>
            <person name="Szollosi G.J."/>
            <person name="Szarkandi J.G."/>
            <person name="Papp V."/>
            <person name="Albert L."/>
            <person name="Andreopoulos W."/>
            <person name="Angelini C."/>
            <person name="Antonin V."/>
            <person name="Barry K.W."/>
            <person name="Bougher N.L."/>
            <person name="Buchanan P."/>
            <person name="Buyck B."/>
            <person name="Bense V."/>
            <person name="Catcheside P."/>
            <person name="Chovatia M."/>
            <person name="Cooper J."/>
            <person name="Damon W."/>
            <person name="Desjardin D."/>
            <person name="Finy P."/>
            <person name="Geml J."/>
            <person name="Haridas S."/>
            <person name="Hughes K."/>
            <person name="Justo A."/>
            <person name="Karasinski D."/>
            <person name="Kautmanova I."/>
            <person name="Kiss B."/>
            <person name="Kocsube S."/>
            <person name="Kotiranta H."/>
            <person name="LaButti K.M."/>
            <person name="Lechner B.E."/>
            <person name="Liimatainen K."/>
            <person name="Lipzen A."/>
            <person name="Lukacs Z."/>
            <person name="Mihaltcheva S."/>
            <person name="Morgado L.N."/>
            <person name="Niskanen T."/>
            <person name="Noordeloos M.E."/>
            <person name="Ohm R.A."/>
            <person name="Ortiz-Santana B."/>
            <person name="Ovrebo C."/>
            <person name="Racz N."/>
            <person name="Riley R."/>
            <person name="Savchenko A."/>
            <person name="Shiryaev A."/>
            <person name="Soop K."/>
            <person name="Spirin V."/>
            <person name="Szebenyi C."/>
            <person name="Tomsovsky M."/>
            <person name="Tulloss R.E."/>
            <person name="Uehling J."/>
            <person name="Grigoriev I.V."/>
            <person name="Vagvolgyi C."/>
            <person name="Papp T."/>
            <person name="Martin F.M."/>
            <person name="Miettinen O."/>
            <person name="Hibbett D.S."/>
            <person name="Nagy L.G."/>
        </authorList>
    </citation>
    <scope>NUCLEOTIDE SEQUENCE [LARGE SCALE GENOMIC DNA]</scope>
    <source>
        <strain evidence="12 13">CBS 121175</strain>
    </source>
</reference>
<keyword evidence="4" id="KW-0256">Endoplasmic reticulum</keyword>
<keyword evidence="13" id="KW-1185">Reference proteome</keyword>
<feature type="transmembrane region" description="Helical" evidence="10">
    <location>
        <begin position="160"/>
        <end position="178"/>
    </location>
</feature>
<keyword evidence="5 10" id="KW-1133">Transmembrane helix</keyword>
<keyword evidence="3 11" id="KW-0732">Signal</keyword>
<accession>A0A5C3L2V2</accession>
<dbReference type="Proteomes" id="UP000307440">
    <property type="component" value="Unassembled WGS sequence"/>
</dbReference>
<comment type="similarity">
    <text evidence="8">Belongs to the IRC22 family.</text>
</comment>
<evidence type="ECO:0000313" key="12">
    <source>
        <dbReference type="EMBL" id="TFK27157.1"/>
    </source>
</evidence>
<protein>
    <submittedName>
        <fullName evidence="12">Uncharacterized protein</fullName>
    </submittedName>
</protein>
<keyword evidence="6 10" id="KW-0472">Membrane</keyword>
<dbReference type="GO" id="GO:0005789">
    <property type="term" value="C:endoplasmic reticulum membrane"/>
    <property type="evidence" value="ECO:0007669"/>
    <property type="project" value="UniProtKB-SubCell"/>
</dbReference>
<name>A0A5C3L2V2_COPMA</name>
<evidence type="ECO:0000256" key="10">
    <source>
        <dbReference type="SAM" id="Phobius"/>
    </source>
</evidence>
<evidence type="ECO:0000256" key="6">
    <source>
        <dbReference type="ARBA" id="ARBA00023136"/>
    </source>
</evidence>
<dbReference type="OrthoDB" id="1926781at2759"/>
<dbReference type="AlphaFoldDB" id="A0A5C3L2V2"/>
<gene>
    <name evidence="12" type="ORF">FA15DRAFT_666652</name>
</gene>